<name>A0A2X2RL72_CAPOC</name>
<organism evidence="1 2">
    <name type="scientific">Capnocytophaga ochracea</name>
    <dbReference type="NCBI Taxonomy" id="1018"/>
    <lineage>
        <taxon>Bacteria</taxon>
        <taxon>Pseudomonadati</taxon>
        <taxon>Bacteroidota</taxon>
        <taxon>Flavobacteriia</taxon>
        <taxon>Flavobacteriales</taxon>
        <taxon>Flavobacteriaceae</taxon>
        <taxon>Capnocytophaga</taxon>
    </lineage>
</organism>
<proteinExistence type="predicted"/>
<accession>A0A2X2RL72</accession>
<gene>
    <name evidence="1" type="ORF">NCTC11546_00223</name>
</gene>
<reference evidence="1 2" key="1">
    <citation type="submission" date="2018-06" db="EMBL/GenBank/DDBJ databases">
        <authorList>
            <consortium name="Pathogen Informatics"/>
            <person name="Doyle S."/>
        </authorList>
    </citation>
    <scope>NUCLEOTIDE SEQUENCE [LARGE SCALE GENOMIC DNA]</scope>
    <source>
        <strain evidence="1 2">NCTC11546</strain>
    </source>
</reference>
<dbReference type="EMBL" id="UARG01000017">
    <property type="protein sequence ID" value="SQA77021.1"/>
    <property type="molecule type" value="Genomic_DNA"/>
</dbReference>
<evidence type="ECO:0000313" key="2">
    <source>
        <dbReference type="Proteomes" id="UP000249891"/>
    </source>
</evidence>
<sequence>MSVTNYNNQHLTDEEYTKIQEALTSMKQICEKYLKNLSPEERKKYGRVNEQNKLLVNKTYDYHKNQPELQAPEVNWEEFEKDYVSRQRLEAIVAVLERLNIGLYNAKIMHDNDNYQAALTDYSFASYKAGTLDPNFEKKYKDLKQFFTKNRDKDSSKEV</sequence>
<dbReference type="RefSeq" id="WP_016479503.1">
    <property type="nucleotide sequence ID" value="NZ_UARG01000017.1"/>
</dbReference>
<protein>
    <submittedName>
        <fullName evidence="1">Uncharacterized protein</fullName>
    </submittedName>
</protein>
<dbReference type="AlphaFoldDB" id="A0A2X2RL72"/>
<dbReference type="Proteomes" id="UP000249891">
    <property type="component" value="Unassembled WGS sequence"/>
</dbReference>
<evidence type="ECO:0000313" key="1">
    <source>
        <dbReference type="EMBL" id="SQA77021.1"/>
    </source>
</evidence>